<reference evidence="4 5" key="1">
    <citation type="submission" date="2017-10" db="EMBL/GenBank/DDBJ databases">
        <title>The draft genome sequence of Williamsia sp. BULT 1.1 isolated from the semi-arid grassland soils from South Africa.</title>
        <authorList>
            <person name="Kabwe M.H."/>
            <person name="Govender N."/>
            <person name="Mutseka Lunga P."/>
            <person name="Vikram S."/>
            <person name="Makhalanyane T.P."/>
        </authorList>
    </citation>
    <scope>NUCLEOTIDE SEQUENCE [LARGE SCALE GENOMIC DNA]</scope>
    <source>
        <strain evidence="4 5">BULT 1.1</strain>
    </source>
</reference>
<dbReference type="EMBL" id="PEBD01000004">
    <property type="protein sequence ID" value="PHV68682.1"/>
    <property type="molecule type" value="Genomic_DNA"/>
</dbReference>
<dbReference type="SUPFAM" id="SSF55729">
    <property type="entry name" value="Acyl-CoA N-acyltransferases (Nat)"/>
    <property type="match status" value="1"/>
</dbReference>
<dbReference type="InterPro" id="IPR016181">
    <property type="entry name" value="Acyl_CoA_acyltransferase"/>
</dbReference>
<dbReference type="PROSITE" id="PS51186">
    <property type="entry name" value="GNAT"/>
    <property type="match status" value="1"/>
</dbReference>
<proteinExistence type="predicted"/>
<keyword evidence="1 4" id="KW-0808">Transferase</keyword>
<feature type="domain" description="N-acetyltransferase" evidence="3">
    <location>
        <begin position="3"/>
        <end position="167"/>
    </location>
</feature>
<evidence type="ECO:0000259" key="3">
    <source>
        <dbReference type="PROSITE" id="PS51186"/>
    </source>
</evidence>
<dbReference type="InterPro" id="IPR000182">
    <property type="entry name" value="GNAT_dom"/>
</dbReference>
<dbReference type="GO" id="GO:0016747">
    <property type="term" value="F:acyltransferase activity, transferring groups other than amino-acyl groups"/>
    <property type="evidence" value="ECO:0007669"/>
    <property type="project" value="InterPro"/>
</dbReference>
<sequence length="174" mass="18961">MSVSIRPATAPDCVAVADIYRHYVENTVITFDYDSPSAADWKAKRADLNAQRMPFVVASDETGAVVGFAYVAQYRVKQAYAWTVENTIYLSPDHTGKGYGTALMNGLLDAVRSTSIRRIVAVIADVPGTGSVALHTKAGFYDVGRLRRIGYKHGAWVDCVQMQLDVNESDGPPT</sequence>
<dbReference type="RefSeq" id="WP_099381793.1">
    <property type="nucleotide sequence ID" value="NZ_PEBD01000004.1"/>
</dbReference>
<evidence type="ECO:0000313" key="5">
    <source>
        <dbReference type="Proteomes" id="UP000225108"/>
    </source>
</evidence>
<name>A0A2G3PUG8_WILMA</name>
<dbReference type="PANTHER" id="PTHR43072:SF23">
    <property type="entry name" value="UPF0039 PROTEIN C11D3.02C"/>
    <property type="match status" value="1"/>
</dbReference>
<dbReference type="AlphaFoldDB" id="A0A2G3PUG8"/>
<evidence type="ECO:0000256" key="2">
    <source>
        <dbReference type="ARBA" id="ARBA00023315"/>
    </source>
</evidence>
<dbReference type="Proteomes" id="UP000225108">
    <property type="component" value="Unassembled WGS sequence"/>
</dbReference>
<dbReference type="PANTHER" id="PTHR43072">
    <property type="entry name" value="N-ACETYLTRANSFERASE"/>
    <property type="match status" value="1"/>
</dbReference>
<dbReference type="CDD" id="cd04301">
    <property type="entry name" value="NAT_SF"/>
    <property type="match status" value="1"/>
</dbReference>
<evidence type="ECO:0000256" key="1">
    <source>
        <dbReference type="ARBA" id="ARBA00022679"/>
    </source>
</evidence>
<organism evidence="4 5">
    <name type="scientific">Williamsia marianensis</name>
    <dbReference type="NCBI Taxonomy" id="85044"/>
    <lineage>
        <taxon>Bacteria</taxon>
        <taxon>Bacillati</taxon>
        <taxon>Actinomycetota</taxon>
        <taxon>Actinomycetes</taxon>
        <taxon>Mycobacteriales</taxon>
        <taxon>Nocardiaceae</taxon>
        <taxon>Williamsia</taxon>
    </lineage>
</organism>
<accession>A0A2G3PUG8</accession>
<protein>
    <submittedName>
        <fullName evidence="4">GNAT family N-acetyltransferase</fullName>
    </submittedName>
</protein>
<evidence type="ECO:0000313" key="4">
    <source>
        <dbReference type="EMBL" id="PHV68682.1"/>
    </source>
</evidence>
<keyword evidence="2" id="KW-0012">Acyltransferase</keyword>
<comment type="caution">
    <text evidence="4">The sequence shown here is derived from an EMBL/GenBank/DDBJ whole genome shotgun (WGS) entry which is preliminary data.</text>
</comment>
<dbReference type="Gene3D" id="3.40.630.30">
    <property type="match status" value="1"/>
</dbReference>
<dbReference type="Pfam" id="PF00583">
    <property type="entry name" value="Acetyltransf_1"/>
    <property type="match status" value="1"/>
</dbReference>
<gene>
    <name evidence="4" type="ORF">CSW57_05765</name>
</gene>